<sequence length="75" mass="8269">MIIEEMALSESSTNNIANNTIEIVEVDHSRSEFEINQGKEHTVMDQNAKKSSSGDIASSSDNAIDFHLKFVGVEQ</sequence>
<keyword evidence="2" id="KW-1185">Reference proteome</keyword>
<name>A0ACB9I185_9ASTR</name>
<evidence type="ECO:0000313" key="2">
    <source>
        <dbReference type="Proteomes" id="UP001056120"/>
    </source>
</evidence>
<accession>A0ACB9I185</accession>
<protein>
    <submittedName>
        <fullName evidence="1">Uncharacterized protein</fullName>
    </submittedName>
</protein>
<proteinExistence type="predicted"/>
<reference evidence="2" key="1">
    <citation type="journal article" date="2022" name="Mol. Ecol. Resour.">
        <title>The genomes of chicory, endive, great burdock and yacon provide insights into Asteraceae palaeo-polyploidization history and plant inulin production.</title>
        <authorList>
            <person name="Fan W."/>
            <person name="Wang S."/>
            <person name="Wang H."/>
            <person name="Wang A."/>
            <person name="Jiang F."/>
            <person name="Liu H."/>
            <person name="Zhao H."/>
            <person name="Xu D."/>
            <person name="Zhang Y."/>
        </authorList>
    </citation>
    <scope>NUCLEOTIDE SEQUENCE [LARGE SCALE GENOMIC DNA]</scope>
    <source>
        <strain evidence="2">cv. Yunnan</strain>
    </source>
</reference>
<evidence type="ECO:0000313" key="1">
    <source>
        <dbReference type="EMBL" id="KAI3801557.1"/>
    </source>
</evidence>
<organism evidence="1 2">
    <name type="scientific">Smallanthus sonchifolius</name>
    <dbReference type="NCBI Taxonomy" id="185202"/>
    <lineage>
        <taxon>Eukaryota</taxon>
        <taxon>Viridiplantae</taxon>
        <taxon>Streptophyta</taxon>
        <taxon>Embryophyta</taxon>
        <taxon>Tracheophyta</taxon>
        <taxon>Spermatophyta</taxon>
        <taxon>Magnoliopsida</taxon>
        <taxon>eudicotyledons</taxon>
        <taxon>Gunneridae</taxon>
        <taxon>Pentapetalae</taxon>
        <taxon>asterids</taxon>
        <taxon>campanulids</taxon>
        <taxon>Asterales</taxon>
        <taxon>Asteraceae</taxon>
        <taxon>Asteroideae</taxon>
        <taxon>Heliantheae alliance</taxon>
        <taxon>Millerieae</taxon>
        <taxon>Smallanthus</taxon>
    </lineage>
</organism>
<dbReference type="EMBL" id="CM042027">
    <property type="protein sequence ID" value="KAI3801557.1"/>
    <property type="molecule type" value="Genomic_DNA"/>
</dbReference>
<gene>
    <name evidence="1" type="ORF">L1987_29665</name>
</gene>
<dbReference type="Proteomes" id="UP001056120">
    <property type="component" value="Linkage Group LG10"/>
</dbReference>
<comment type="caution">
    <text evidence="1">The sequence shown here is derived from an EMBL/GenBank/DDBJ whole genome shotgun (WGS) entry which is preliminary data.</text>
</comment>
<reference evidence="1 2" key="2">
    <citation type="journal article" date="2022" name="Mol. Ecol. Resour.">
        <title>The genomes of chicory, endive, great burdock and yacon provide insights into Asteraceae paleo-polyploidization history and plant inulin production.</title>
        <authorList>
            <person name="Fan W."/>
            <person name="Wang S."/>
            <person name="Wang H."/>
            <person name="Wang A."/>
            <person name="Jiang F."/>
            <person name="Liu H."/>
            <person name="Zhao H."/>
            <person name="Xu D."/>
            <person name="Zhang Y."/>
        </authorList>
    </citation>
    <scope>NUCLEOTIDE SEQUENCE [LARGE SCALE GENOMIC DNA]</scope>
    <source>
        <strain evidence="2">cv. Yunnan</strain>
        <tissue evidence="1">Leaves</tissue>
    </source>
</reference>